<gene>
    <name evidence="3" type="primary">LOC111350105</name>
</gene>
<dbReference type="AlphaFoldDB" id="A0A9J7DUS7"/>
<feature type="chain" id="PRO_5039893088" evidence="1">
    <location>
        <begin position="24"/>
        <end position="102"/>
    </location>
</feature>
<organism evidence="2 3">
    <name type="scientific">Spodoptera litura</name>
    <name type="common">Asian cotton leafworm</name>
    <dbReference type="NCBI Taxonomy" id="69820"/>
    <lineage>
        <taxon>Eukaryota</taxon>
        <taxon>Metazoa</taxon>
        <taxon>Ecdysozoa</taxon>
        <taxon>Arthropoda</taxon>
        <taxon>Hexapoda</taxon>
        <taxon>Insecta</taxon>
        <taxon>Pterygota</taxon>
        <taxon>Neoptera</taxon>
        <taxon>Endopterygota</taxon>
        <taxon>Lepidoptera</taxon>
        <taxon>Glossata</taxon>
        <taxon>Ditrysia</taxon>
        <taxon>Noctuoidea</taxon>
        <taxon>Noctuidae</taxon>
        <taxon>Amphipyrinae</taxon>
        <taxon>Spodoptera</taxon>
    </lineage>
</organism>
<reference evidence="3" key="1">
    <citation type="submission" date="2025-08" db="UniProtKB">
        <authorList>
            <consortium name="RefSeq"/>
        </authorList>
    </citation>
    <scope>IDENTIFICATION</scope>
    <source>
        <strain evidence="3">Ishihara</strain>
        <tissue evidence="3">Whole body</tissue>
    </source>
</reference>
<sequence length="102" mass="11645">MEALLRILVLLAALMAFIETIEAWYPYGYPGYIPGYNYIPGMPYYPGAPPPYYAPFIHPALPSPGPWFFRPMTWNLSPSLTSFFSPGNGNGWSKIKTFQYHF</sequence>
<dbReference type="Proteomes" id="UP000301870">
    <property type="component" value="Chromosome 10"/>
</dbReference>
<dbReference type="GeneID" id="111350105"/>
<dbReference type="RefSeq" id="XP_022817317.1">
    <property type="nucleotide sequence ID" value="XM_022961549.1"/>
</dbReference>
<evidence type="ECO:0000313" key="2">
    <source>
        <dbReference type="Proteomes" id="UP000301870"/>
    </source>
</evidence>
<protein>
    <submittedName>
        <fullName evidence="3">Uncharacterized protein LOC111350105</fullName>
    </submittedName>
</protein>
<accession>A0A9J7DUS7</accession>
<feature type="signal peptide" evidence="1">
    <location>
        <begin position="1"/>
        <end position="23"/>
    </location>
</feature>
<keyword evidence="1" id="KW-0732">Signal</keyword>
<evidence type="ECO:0000313" key="3">
    <source>
        <dbReference type="RefSeq" id="XP_022817317.1"/>
    </source>
</evidence>
<dbReference type="KEGG" id="sliu:111350105"/>
<evidence type="ECO:0000256" key="1">
    <source>
        <dbReference type="SAM" id="SignalP"/>
    </source>
</evidence>
<keyword evidence="2" id="KW-1185">Reference proteome</keyword>
<name>A0A9J7DUS7_SPOLT</name>
<proteinExistence type="predicted"/>